<name>A0A1N6NR22_9GAMM</name>
<evidence type="ECO:0000313" key="3">
    <source>
        <dbReference type="EMBL" id="SIP94531.1"/>
    </source>
</evidence>
<reference evidence="4" key="1">
    <citation type="submission" date="2017-01" db="EMBL/GenBank/DDBJ databases">
        <authorList>
            <person name="Varghese N."/>
            <person name="Submissions S."/>
        </authorList>
    </citation>
    <scope>NUCLEOTIDE SEQUENCE [LARGE SCALE GENOMIC DNA]</scope>
    <source>
        <strain evidence="4">UM1</strain>
    </source>
</reference>
<feature type="signal peptide" evidence="2">
    <location>
        <begin position="1"/>
        <end position="19"/>
    </location>
</feature>
<feature type="region of interest" description="Disordered" evidence="1">
    <location>
        <begin position="29"/>
        <end position="68"/>
    </location>
</feature>
<organism evidence="3 4">
    <name type="scientific">Solilutibacter tolerans</name>
    <dbReference type="NCBI Taxonomy" id="1604334"/>
    <lineage>
        <taxon>Bacteria</taxon>
        <taxon>Pseudomonadati</taxon>
        <taxon>Pseudomonadota</taxon>
        <taxon>Gammaproteobacteria</taxon>
        <taxon>Lysobacterales</taxon>
        <taxon>Lysobacteraceae</taxon>
        <taxon>Solilutibacter</taxon>
    </lineage>
</organism>
<dbReference type="PROSITE" id="PS51257">
    <property type="entry name" value="PROKAR_LIPOPROTEIN"/>
    <property type="match status" value="1"/>
</dbReference>
<feature type="region of interest" description="Disordered" evidence="1">
    <location>
        <begin position="101"/>
        <end position="122"/>
    </location>
</feature>
<evidence type="ECO:0000313" key="4">
    <source>
        <dbReference type="Proteomes" id="UP000241788"/>
    </source>
</evidence>
<accession>A0A1N6NR22</accession>
<dbReference type="Proteomes" id="UP000241788">
    <property type="component" value="Unassembled WGS sequence"/>
</dbReference>
<protein>
    <recommendedName>
        <fullName evidence="5">Lipoprotein</fullName>
    </recommendedName>
</protein>
<evidence type="ECO:0000256" key="1">
    <source>
        <dbReference type="SAM" id="MobiDB-lite"/>
    </source>
</evidence>
<dbReference type="OrthoDB" id="5739641at2"/>
<proteinExistence type="predicted"/>
<feature type="compositionally biased region" description="Low complexity" evidence="1">
    <location>
        <begin position="45"/>
        <end position="54"/>
    </location>
</feature>
<feature type="chain" id="PRO_5011980628" description="Lipoprotein" evidence="2">
    <location>
        <begin position="20"/>
        <end position="202"/>
    </location>
</feature>
<dbReference type="EMBL" id="FTLW01000001">
    <property type="protein sequence ID" value="SIP94531.1"/>
    <property type="molecule type" value="Genomic_DNA"/>
</dbReference>
<gene>
    <name evidence="3" type="ORF">SAMN05421546_0349</name>
</gene>
<dbReference type="RefSeq" id="WP_076584741.1">
    <property type="nucleotide sequence ID" value="NZ_FTLW01000001.1"/>
</dbReference>
<evidence type="ECO:0008006" key="5">
    <source>
        <dbReference type="Google" id="ProtNLM"/>
    </source>
</evidence>
<keyword evidence="2" id="KW-0732">Signal</keyword>
<dbReference type="AlphaFoldDB" id="A0A1N6NR22"/>
<feature type="compositionally biased region" description="Polar residues" evidence="1">
    <location>
        <begin position="101"/>
        <end position="115"/>
    </location>
</feature>
<dbReference type="STRING" id="1604334.SAMN05421546_0349"/>
<keyword evidence="4" id="KW-1185">Reference proteome</keyword>
<sequence>MKRHHPPLIAASLCVAILAACTPTDPASAPLDNAAKTEAPAGSQPLAEPATSEPAPEPPAAEGPASPSFAAVPTKGFVLRSTCRSGSCDWYRIEQVERTGGNTAPNYNLQVTPGESSHPKDPYPNRPDDVDIQWQSAAVGAQVMCSSNSPYAAVENHGERLSLSPDGVAGAVQGLANLYFAICHGEYGDDALLARKFGYDVR</sequence>
<evidence type="ECO:0000256" key="2">
    <source>
        <dbReference type="SAM" id="SignalP"/>
    </source>
</evidence>